<accession>A0A7D3UU17</accession>
<proteinExistence type="predicted"/>
<evidence type="ECO:0000313" key="2">
    <source>
        <dbReference type="Proteomes" id="UP001162001"/>
    </source>
</evidence>
<reference evidence="1 2" key="1">
    <citation type="submission" date="2020-04" db="EMBL/GenBank/DDBJ databases">
        <title>Advantages and limits of metagenomic assembly and binning of a giant virus.</title>
        <authorList>
            <person name="Schulz F."/>
            <person name="Andreani J."/>
            <person name="Francis R."/>
            <person name="Boudjemaa H."/>
            <person name="Bou Khalil J.Y."/>
            <person name="Lee J."/>
            <person name="La Scola B."/>
            <person name="Woyke T."/>
        </authorList>
    </citation>
    <scope>NUCLEOTIDE SEQUENCE [LARGE SCALE GENOMIC DNA]</scope>
    <source>
        <strain evidence="1 2">FV1/VV64</strain>
    </source>
</reference>
<dbReference type="Proteomes" id="UP001162001">
    <property type="component" value="Segment"/>
</dbReference>
<dbReference type="EMBL" id="MT418680">
    <property type="protein sequence ID" value="QKF94790.1"/>
    <property type="molecule type" value="Genomic_DNA"/>
</dbReference>
<protein>
    <submittedName>
        <fullName evidence="1">Uncharacterized protein</fullName>
    </submittedName>
</protein>
<keyword evidence="2" id="KW-1185">Reference proteome</keyword>
<gene>
    <name evidence="1" type="ORF">Fadolivirus_1_1332</name>
</gene>
<organism evidence="1 2">
    <name type="scientific">Fadolivirus FV1/VV64</name>
    <dbReference type="NCBI Taxonomy" id="3070911"/>
    <lineage>
        <taxon>Viruses</taxon>
        <taxon>Varidnaviria</taxon>
        <taxon>Bamfordvirae</taxon>
        <taxon>Nucleocytoviricota</taxon>
        <taxon>Megaviricetes</taxon>
        <taxon>Imitervirales</taxon>
        <taxon>Mimiviridae</taxon>
        <taxon>Klosneuvirinae</taxon>
        <taxon>Fadolivirus</taxon>
        <taxon>Fadolivirus algeromassiliense</taxon>
    </lineage>
</organism>
<evidence type="ECO:0000313" key="1">
    <source>
        <dbReference type="EMBL" id="QKF94790.1"/>
    </source>
</evidence>
<name>A0A7D3UU17_9VIRU</name>
<sequence length="199" mass="23912">MTEKLDNLFIQAKKYGKHTRTNKLDGLAQWNRLKGILIESKVVGKWNPQVKTFFVDMRSELKIQECENEIQIDDEKEKHDVWEKHHFYLQHARIPTLNFNDGKLVRLIQIAYNAGQLEALWDDLFYTPEMKRYYDENHLGDMETYMDITNLKLLNNSITDEIIAKLEQVFKDQQPKGGYYNYEHKYLKYKNKYLNLKNK</sequence>